<keyword evidence="4 15" id="KW-0812">Transmembrane</keyword>
<keyword evidence="9 15" id="KW-1133">Transmembrane helix</keyword>
<dbReference type="GO" id="GO:0005524">
    <property type="term" value="F:ATP binding"/>
    <property type="evidence" value="ECO:0007669"/>
    <property type="project" value="UniProtKB-UniRule"/>
</dbReference>
<comment type="subcellular location">
    <subcellularLocation>
        <location evidence="1">Membrane</location>
        <topology evidence="1">Single-pass type I membrane protein</topology>
    </subcellularLocation>
</comment>
<evidence type="ECO:0000256" key="7">
    <source>
        <dbReference type="ARBA" id="ARBA00022777"/>
    </source>
</evidence>
<dbReference type="GO" id="GO:0005886">
    <property type="term" value="C:plasma membrane"/>
    <property type="evidence" value="ECO:0000318"/>
    <property type="project" value="GO_Central"/>
</dbReference>
<keyword evidence="2" id="KW-0723">Serine/threonine-protein kinase</keyword>
<dbReference type="Gene3D" id="1.10.510.10">
    <property type="entry name" value="Transferase(Phosphotransferase) domain 1"/>
    <property type="match status" value="1"/>
</dbReference>
<dbReference type="PROSITE" id="PS00108">
    <property type="entry name" value="PROTEIN_KINASE_ST"/>
    <property type="match status" value="1"/>
</dbReference>
<evidence type="ECO:0000256" key="4">
    <source>
        <dbReference type="ARBA" id="ARBA00022692"/>
    </source>
</evidence>
<dbReference type="Gene3D" id="2.10.25.10">
    <property type="entry name" value="Laminin"/>
    <property type="match status" value="1"/>
</dbReference>
<feature type="region of interest" description="Disordered" evidence="14">
    <location>
        <begin position="854"/>
        <end position="885"/>
    </location>
</feature>
<dbReference type="FunFam" id="3.30.200.20:FF:000043">
    <property type="entry name" value="Wall-associated receptor kinase 2"/>
    <property type="match status" value="1"/>
</dbReference>
<dbReference type="GO" id="GO:0030247">
    <property type="term" value="F:polysaccharide binding"/>
    <property type="evidence" value="ECO:0007669"/>
    <property type="project" value="InterPro"/>
</dbReference>
<evidence type="ECO:0000256" key="5">
    <source>
        <dbReference type="ARBA" id="ARBA00022729"/>
    </source>
</evidence>
<evidence type="ECO:0000256" key="1">
    <source>
        <dbReference type="ARBA" id="ARBA00004479"/>
    </source>
</evidence>
<evidence type="ECO:0000256" key="11">
    <source>
        <dbReference type="ARBA" id="ARBA00023157"/>
    </source>
</evidence>
<evidence type="ECO:0000259" key="17">
    <source>
        <dbReference type="PROSITE" id="PS50011"/>
    </source>
</evidence>
<dbReference type="PANTHER" id="PTHR27005:SF233">
    <property type="entry name" value="PROTEIN KINASE DOMAIN-CONTAINING PROTEIN"/>
    <property type="match status" value="1"/>
</dbReference>
<keyword evidence="7" id="KW-0418">Kinase</keyword>
<evidence type="ECO:0000256" key="12">
    <source>
        <dbReference type="ARBA" id="ARBA00023180"/>
    </source>
</evidence>
<evidence type="ECO:0000256" key="15">
    <source>
        <dbReference type="SAM" id="Phobius"/>
    </source>
</evidence>
<evidence type="ECO:0000313" key="19">
    <source>
        <dbReference type="Proteomes" id="UP000019116"/>
    </source>
</evidence>
<dbReference type="InterPro" id="IPR011009">
    <property type="entry name" value="Kinase-like_dom_sf"/>
</dbReference>
<evidence type="ECO:0000256" key="13">
    <source>
        <dbReference type="PROSITE-ProRule" id="PRU10141"/>
    </source>
</evidence>
<dbReference type="EnsemblPlants" id="TraesCS7B02G371300.1">
    <property type="protein sequence ID" value="TraesCS7B02G371300.1"/>
    <property type="gene ID" value="TraesCS7B02G371300"/>
</dbReference>
<evidence type="ECO:0000256" key="14">
    <source>
        <dbReference type="SAM" id="MobiDB-lite"/>
    </source>
</evidence>
<dbReference type="OMA" id="CFRSPEF"/>
<dbReference type="InterPro" id="IPR000742">
    <property type="entry name" value="EGF"/>
</dbReference>
<dbReference type="PANTHER" id="PTHR27005">
    <property type="entry name" value="WALL-ASSOCIATED RECEPTOR KINASE-LIKE 21"/>
    <property type="match status" value="1"/>
</dbReference>
<accession>A0A3B6SSI2</accession>
<dbReference type="AlphaFoldDB" id="A0A3B6SSI2"/>
<evidence type="ECO:0000256" key="16">
    <source>
        <dbReference type="SAM" id="SignalP"/>
    </source>
</evidence>
<reference evidence="18" key="2">
    <citation type="submission" date="2018-10" db="UniProtKB">
        <authorList>
            <consortium name="EnsemblPlants"/>
        </authorList>
    </citation>
    <scope>IDENTIFICATION</scope>
</reference>
<dbReference type="InterPro" id="IPR008271">
    <property type="entry name" value="Ser/Thr_kinase_AS"/>
</dbReference>
<evidence type="ECO:0000313" key="18">
    <source>
        <dbReference type="EnsemblPlants" id="TraesCS7B02G371300.1"/>
    </source>
</evidence>
<dbReference type="GO" id="GO:0005509">
    <property type="term" value="F:calcium ion binding"/>
    <property type="evidence" value="ECO:0007669"/>
    <property type="project" value="InterPro"/>
</dbReference>
<feature type="domain" description="Protein kinase" evidence="17">
    <location>
        <begin position="576"/>
        <end position="850"/>
    </location>
</feature>
<dbReference type="InterPro" id="IPR017441">
    <property type="entry name" value="Protein_kinase_ATP_BS"/>
</dbReference>
<dbReference type="InterPro" id="IPR001245">
    <property type="entry name" value="Ser-Thr/Tyr_kinase_cat_dom"/>
</dbReference>
<keyword evidence="10 15" id="KW-0472">Membrane</keyword>
<dbReference type="FunFam" id="1.10.510.10:FF:000084">
    <property type="entry name" value="Wall-associated receptor kinase 2"/>
    <property type="match status" value="1"/>
</dbReference>
<keyword evidence="3" id="KW-0808">Transferase</keyword>
<dbReference type="GO" id="GO:0007166">
    <property type="term" value="P:cell surface receptor signaling pathway"/>
    <property type="evidence" value="ECO:0000318"/>
    <property type="project" value="GO_Central"/>
</dbReference>
<keyword evidence="11" id="KW-1015">Disulfide bond</keyword>
<evidence type="ECO:0000256" key="8">
    <source>
        <dbReference type="ARBA" id="ARBA00022840"/>
    </source>
</evidence>
<evidence type="ECO:0000256" key="3">
    <source>
        <dbReference type="ARBA" id="ARBA00022679"/>
    </source>
</evidence>
<feature type="compositionally biased region" description="Polar residues" evidence="14">
    <location>
        <begin position="872"/>
        <end position="885"/>
    </location>
</feature>
<dbReference type="InterPro" id="IPR009030">
    <property type="entry name" value="Growth_fac_rcpt_cys_sf"/>
</dbReference>
<proteinExistence type="predicted"/>
<dbReference type="STRING" id="4565.A0A3B6SSI2"/>
<dbReference type="InterPro" id="IPR045274">
    <property type="entry name" value="WAK-like"/>
</dbReference>
<dbReference type="Gramene" id="TraesCS7B02G371300.1">
    <property type="protein sequence ID" value="TraesCS7B02G371300.1"/>
    <property type="gene ID" value="TraesCS7B02G371300"/>
</dbReference>
<dbReference type="SMART" id="SM00181">
    <property type="entry name" value="EGF"/>
    <property type="match status" value="3"/>
</dbReference>
<evidence type="ECO:0000256" key="10">
    <source>
        <dbReference type="ARBA" id="ARBA00023136"/>
    </source>
</evidence>
<dbReference type="InterPro" id="IPR025287">
    <property type="entry name" value="WAK_GUB"/>
</dbReference>
<feature type="signal peptide" evidence="16">
    <location>
        <begin position="1"/>
        <end position="21"/>
    </location>
</feature>
<dbReference type="InterPro" id="IPR001881">
    <property type="entry name" value="EGF-like_Ca-bd_dom"/>
</dbReference>
<dbReference type="Pfam" id="PF07714">
    <property type="entry name" value="PK_Tyr_Ser-Thr"/>
    <property type="match status" value="1"/>
</dbReference>
<dbReference type="Gene3D" id="3.30.200.20">
    <property type="entry name" value="Phosphorylase Kinase, domain 1"/>
    <property type="match status" value="1"/>
</dbReference>
<dbReference type="InterPro" id="IPR000719">
    <property type="entry name" value="Prot_kinase_dom"/>
</dbReference>
<feature type="transmembrane region" description="Helical" evidence="15">
    <location>
        <begin position="497"/>
        <end position="523"/>
    </location>
</feature>
<feature type="chain" id="PRO_5043180797" description="Protein kinase domain-containing protein" evidence="16">
    <location>
        <begin position="22"/>
        <end position="904"/>
    </location>
</feature>
<feature type="binding site" evidence="13">
    <location>
        <position position="605"/>
    </location>
    <ligand>
        <name>ATP</name>
        <dbReference type="ChEBI" id="CHEBI:30616"/>
    </ligand>
</feature>
<organism evidence="18">
    <name type="scientific">Triticum aestivum</name>
    <name type="common">Wheat</name>
    <dbReference type="NCBI Taxonomy" id="4565"/>
    <lineage>
        <taxon>Eukaryota</taxon>
        <taxon>Viridiplantae</taxon>
        <taxon>Streptophyta</taxon>
        <taxon>Embryophyta</taxon>
        <taxon>Tracheophyta</taxon>
        <taxon>Spermatophyta</taxon>
        <taxon>Magnoliopsida</taxon>
        <taxon>Liliopsida</taxon>
        <taxon>Poales</taxon>
        <taxon>Poaceae</taxon>
        <taxon>BOP clade</taxon>
        <taxon>Pooideae</taxon>
        <taxon>Triticodae</taxon>
        <taxon>Triticeae</taxon>
        <taxon>Triticinae</taxon>
        <taxon>Triticum</taxon>
    </lineage>
</organism>
<sequence length="904" mass="99688">MAIHTVLQLLLLLMRFCISSSSTTTTTTAPAPLAVRASGSVAPSNQEGIRRFPSANCPNKCGPKLIKFPFGIGPECSRQTGFDLICDNTTQPPRLYLRDRVAEVLDADFDGRVSEQGVSINFLIAISTSPSGEMHSVTLKPPSSHFGFALWDLSITVCGVYAYLIGNSNINPEIPFCTICGGQGTDHDTVYGKRCNDISSDIIANAVHFKFVPLKEAQQVQRRTAGVNTTMYWNINHQGTCVDAEADEANFACVSNHSLCQDTMRMPGYSCYCQVGYTGNPYVLDGCSRDPGYNPSAGQNMECSRSCGNIKVLFPFGLRHDCSAMGRFQLYCNTSTLTLHLHSDIGILFMSYYITNINTTEGSLDIEYTSHVELPLSSYNTFYTAVGTYSRKLQWIIANLTCQEAAQDSSTFACVSTYSKCLHVNSTVQGYRCKCNDGYVGNPYVTGPDGCQDFDECKVPGHCKGVCHNTNGSHSCTDCPGEYDTTKMKCAPSKKQIILSGIAIGLGIGFGLLLLGLSALFILRRWRRDIEKQLRRKYFAKNHGLLLEQLISSSEDASQRTKIFTLEELEQATNKFDHTRILGRGGHGMVYKGILCDQRVVAIKKSKVIEQGEIDQFINEVAILSQINHRNIVKLYGCCLETEVPLLVYDFVPNGSLFEILHSVPSNTFSLSWDDCLRIAAQAAGALYYLHSAASISVFHRDVKSANILLDANYTAKVSDFGASRLVHIDQTHVTTHVQGTFGYLDPEYFRTGQLNEKSDVYSFGVVLLELLLRRKPIFTGESGAAQSLSIYFLAEMQQRPIKEIVAAQVREEATEQEIIGVASIAEMCLRIHGEERPTMKEVEMSLQLLHKKRSMSSHVTPKNGRAEPSVPSHSGNGVNPASADSQRCYSLEQEFLSSASLPR</sequence>
<dbReference type="GO" id="GO:0004674">
    <property type="term" value="F:protein serine/threonine kinase activity"/>
    <property type="evidence" value="ECO:0007669"/>
    <property type="project" value="UniProtKB-KW"/>
</dbReference>
<dbReference type="SMART" id="SM00179">
    <property type="entry name" value="EGF_CA"/>
    <property type="match status" value="2"/>
</dbReference>
<dbReference type="SUPFAM" id="SSF57184">
    <property type="entry name" value="Growth factor receptor domain"/>
    <property type="match status" value="1"/>
</dbReference>
<dbReference type="Proteomes" id="UP000019116">
    <property type="component" value="Chromosome 7B"/>
</dbReference>
<name>A0A3B6SSI2_WHEAT</name>
<keyword evidence="19" id="KW-1185">Reference proteome</keyword>
<dbReference type="SUPFAM" id="SSF56112">
    <property type="entry name" value="Protein kinase-like (PK-like)"/>
    <property type="match status" value="1"/>
</dbReference>
<evidence type="ECO:0000256" key="9">
    <source>
        <dbReference type="ARBA" id="ARBA00022989"/>
    </source>
</evidence>
<keyword evidence="6 13" id="KW-0547">Nucleotide-binding</keyword>
<keyword evidence="8 13" id="KW-0067">ATP-binding</keyword>
<evidence type="ECO:0000256" key="6">
    <source>
        <dbReference type="ARBA" id="ARBA00022741"/>
    </source>
</evidence>
<dbReference type="Gramene" id="TraesCS7B03G0999700.1">
    <property type="protein sequence ID" value="TraesCS7B03G0999700.1.CDS"/>
    <property type="gene ID" value="TraesCS7B03G0999700"/>
</dbReference>
<protein>
    <recommendedName>
        <fullName evidence="17">Protein kinase domain-containing protein</fullName>
    </recommendedName>
</protein>
<dbReference type="Pfam" id="PF13947">
    <property type="entry name" value="GUB_WAK_bind"/>
    <property type="match status" value="2"/>
</dbReference>
<dbReference type="OrthoDB" id="4062651at2759"/>
<dbReference type="PROSITE" id="PS50011">
    <property type="entry name" value="PROTEIN_KINASE_DOM"/>
    <property type="match status" value="1"/>
</dbReference>
<reference evidence="18" key="1">
    <citation type="submission" date="2018-08" db="EMBL/GenBank/DDBJ databases">
        <authorList>
            <person name="Rossello M."/>
        </authorList>
    </citation>
    <scope>NUCLEOTIDE SEQUENCE [LARGE SCALE GENOMIC DNA]</scope>
    <source>
        <strain evidence="18">cv. Chinese Spring</strain>
    </source>
</reference>
<keyword evidence="12" id="KW-0325">Glycoprotein</keyword>
<dbReference type="PROSITE" id="PS00107">
    <property type="entry name" value="PROTEIN_KINASE_ATP"/>
    <property type="match status" value="1"/>
</dbReference>
<dbReference type="SMART" id="SM00220">
    <property type="entry name" value="S_TKc"/>
    <property type="match status" value="1"/>
</dbReference>
<dbReference type="SMR" id="A0A3B6SSI2"/>
<keyword evidence="5 16" id="KW-0732">Signal</keyword>
<evidence type="ECO:0000256" key="2">
    <source>
        <dbReference type="ARBA" id="ARBA00022527"/>
    </source>
</evidence>